<keyword evidence="4" id="KW-1185">Reference proteome</keyword>
<proteinExistence type="predicted"/>
<dbReference type="PANTHER" id="PTHR43445">
    <property type="entry name" value="UDP-N-ACETYLMURAMATE--L-ALANINE LIGASE-RELATED"/>
    <property type="match status" value="1"/>
</dbReference>
<evidence type="ECO:0000313" key="3">
    <source>
        <dbReference type="EMBL" id="TSJ47890.1"/>
    </source>
</evidence>
<dbReference type="OrthoDB" id="9804126at2"/>
<dbReference type="SUPFAM" id="SSF51984">
    <property type="entry name" value="MurCD N-terminal domain"/>
    <property type="match status" value="1"/>
</dbReference>
<dbReference type="Gene3D" id="3.90.190.20">
    <property type="entry name" value="Mur ligase, C-terminal domain"/>
    <property type="match status" value="1"/>
</dbReference>
<evidence type="ECO:0000313" key="4">
    <source>
        <dbReference type="Proteomes" id="UP000316008"/>
    </source>
</evidence>
<dbReference type="Proteomes" id="UP000316008">
    <property type="component" value="Unassembled WGS sequence"/>
</dbReference>
<dbReference type="InterPro" id="IPR050061">
    <property type="entry name" value="MurCDEF_pg_biosynth"/>
</dbReference>
<dbReference type="PANTHER" id="PTHR43445:SF3">
    <property type="entry name" value="UDP-N-ACETYLMURAMATE--L-ALANINE LIGASE"/>
    <property type="match status" value="1"/>
</dbReference>
<sequence>MNVHFIAIGGSAMHNLAIALSRKGAKVTGSDDELFEPSRTRLENQGILPEAIGWFPEKITEDLDAVILGMHAREDNPELLKAKELNIPIYSYPEYLYEQSKNKYRIVIGGSHGKTTITSMLLHVVNALGLNVDYMVGAQLEGYDCMVKLSDEAPFMILEGDEYLSSPIDRRPKFHLYKPNTALISGIAWDHINVFPTWENYVDQFRKFCEVIEPNGILIYNIEDPVLKSLGEEFEERLDTKPYQTPVYRTTGTGTIMTFDGKEYELQIFGAHNLQNLVGAMYLAESMNISNHDFLRAVRTFKGAGKRLQKVVEYDSFTMFKDFAHSPSKLKATTSAVKEQYPNRKVVACMELHTFSSLRKEFLPLYDGAMNAADEALVYFSPAVVAHKKLEPLTIEQVQAAFGGKVKVVNDTQEVLDFIRAKNWDHSVLLMMSSGNFDGIDYDKLGTELVSGLSE</sequence>
<evidence type="ECO:0000259" key="1">
    <source>
        <dbReference type="Pfam" id="PF01225"/>
    </source>
</evidence>
<dbReference type="GO" id="GO:0016881">
    <property type="term" value="F:acid-amino acid ligase activity"/>
    <property type="evidence" value="ECO:0007669"/>
    <property type="project" value="InterPro"/>
</dbReference>
<dbReference type="InterPro" id="IPR036565">
    <property type="entry name" value="Mur-like_cat_sf"/>
</dbReference>
<dbReference type="RefSeq" id="WP_144331425.1">
    <property type="nucleotide sequence ID" value="NZ_VLPL01000001.1"/>
</dbReference>
<accession>A0A556N6Z1</accession>
<dbReference type="Pfam" id="PF01225">
    <property type="entry name" value="Mur_ligase"/>
    <property type="match status" value="1"/>
</dbReference>
<dbReference type="InterPro" id="IPR013221">
    <property type="entry name" value="Mur_ligase_cen"/>
</dbReference>
<dbReference type="GO" id="GO:0005524">
    <property type="term" value="F:ATP binding"/>
    <property type="evidence" value="ECO:0007669"/>
    <property type="project" value="InterPro"/>
</dbReference>
<dbReference type="Pfam" id="PF08245">
    <property type="entry name" value="Mur_ligase_M"/>
    <property type="match status" value="1"/>
</dbReference>
<dbReference type="Gene3D" id="3.40.50.720">
    <property type="entry name" value="NAD(P)-binding Rossmann-like Domain"/>
    <property type="match status" value="1"/>
</dbReference>
<gene>
    <name evidence="3" type="ORF">FO442_01810</name>
</gene>
<comment type="caution">
    <text evidence="3">The sequence shown here is derived from an EMBL/GenBank/DDBJ whole genome shotgun (WGS) entry which is preliminary data.</text>
</comment>
<evidence type="ECO:0000259" key="2">
    <source>
        <dbReference type="Pfam" id="PF08245"/>
    </source>
</evidence>
<dbReference type="SUPFAM" id="SSF53244">
    <property type="entry name" value="MurD-like peptide ligases, peptide-binding domain"/>
    <property type="match status" value="1"/>
</dbReference>
<reference evidence="3 4" key="1">
    <citation type="submission" date="2019-07" db="EMBL/GenBank/DDBJ databases">
        <authorList>
            <person name="Huq M.A."/>
        </authorList>
    </citation>
    <scope>NUCLEOTIDE SEQUENCE [LARGE SCALE GENOMIC DNA]</scope>
    <source>
        <strain evidence="3 4">MAH-3</strain>
    </source>
</reference>
<feature type="domain" description="Mur ligase central" evidence="2">
    <location>
        <begin position="108"/>
        <end position="283"/>
    </location>
</feature>
<dbReference type="InterPro" id="IPR036615">
    <property type="entry name" value="Mur_ligase_C_dom_sf"/>
</dbReference>
<dbReference type="EMBL" id="VLPL01000001">
    <property type="protein sequence ID" value="TSJ47890.1"/>
    <property type="molecule type" value="Genomic_DNA"/>
</dbReference>
<dbReference type="InterPro" id="IPR000713">
    <property type="entry name" value="Mur_ligase_N"/>
</dbReference>
<name>A0A556N6Z1_9FLAO</name>
<protein>
    <submittedName>
        <fullName evidence="3">Peptidoglycan synthetase</fullName>
    </submittedName>
</protein>
<dbReference type="SUPFAM" id="SSF53623">
    <property type="entry name" value="MurD-like peptide ligases, catalytic domain"/>
    <property type="match status" value="1"/>
</dbReference>
<feature type="domain" description="Mur ligase N-terminal catalytic" evidence="1">
    <location>
        <begin position="3"/>
        <end position="104"/>
    </location>
</feature>
<dbReference type="Gene3D" id="3.40.1190.10">
    <property type="entry name" value="Mur-like, catalytic domain"/>
    <property type="match status" value="1"/>
</dbReference>
<dbReference type="AlphaFoldDB" id="A0A556N6Z1"/>
<organism evidence="3 4">
    <name type="scientific">Fluviicola chungangensis</name>
    <dbReference type="NCBI Taxonomy" id="2597671"/>
    <lineage>
        <taxon>Bacteria</taxon>
        <taxon>Pseudomonadati</taxon>
        <taxon>Bacteroidota</taxon>
        <taxon>Flavobacteriia</taxon>
        <taxon>Flavobacteriales</taxon>
        <taxon>Crocinitomicaceae</taxon>
        <taxon>Fluviicola</taxon>
    </lineage>
</organism>